<name>A0A0F9RLW6_9ZZZZ</name>
<evidence type="ECO:0000256" key="1">
    <source>
        <dbReference type="SAM" id="Phobius"/>
    </source>
</evidence>
<gene>
    <name evidence="2" type="ORF">LCGC14_0957470</name>
</gene>
<accession>A0A0F9RLW6</accession>
<keyword evidence="1" id="KW-0472">Membrane</keyword>
<protein>
    <submittedName>
        <fullName evidence="2">Uncharacterized protein</fullName>
    </submittedName>
</protein>
<organism evidence="2">
    <name type="scientific">marine sediment metagenome</name>
    <dbReference type="NCBI Taxonomy" id="412755"/>
    <lineage>
        <taxon>unclassified sequences</taxon>
        <taxon>metagenomes</taxon>
        <taxon>ecological metagenomes</taxon>
    </lineage>
</organism>
<reference evidence="2" key="1">
    <citation type="journal article" date="2015" name="Nature">
        <title>Complex archaea that bridge the gap between prokaryotes and eukaryotes.</title>
        <authorList>
            <person name="Spang A."/>
            <person name="Saw J.H."/>
            <person name="Jorgensen S.L."/>
            <person name="Zaremba-Niedzwiedzka K."/>
            <person name="Martijn J."/>
            <person name="Lind A.E."/>
            <person name="van Eijk R."/>
            <person name="Schleper C."/>
            <person name="Guy L."/>
            <person name="Ettema T.J."/>
        </authorList>
    </citation>
    <scope>NUCLEOTIDE SEQUENCE</scope>
</reference>
<feature type="transmembrane region" description="Helical" evidence="1">
    <location>
        <begin position="12"/>
        <end position="33"/>
    </location>
</feature>
<keyword evidence="1" id="KW-1133">Transmembrane helix</keyword>
<comment type="caution">
    <text evidence="2">The sequence shown here is derived from an EMBL/GenBank/DDBJ whole genome shotgun (WGS) entry which is preliminary data.</text>
</comment>
<sequence>MKLIISNKCSERFLDWVVIIILLMTLIGSQWALYTVYSKWG</sequence>
<dbReference type="EMBL" id="LAZR01003444">
    <property type="protein sequence ID" value="KKN18258.1"/>
    <property type="molecule type" value="Genomic_DNA"/>
</dbReference>
<dbReference type="AlphaFoldDB" id="A0A0F9RLW6"/>
<proteinExistence type="predicted"/>
<evidence type="ECO:0000313" key="2">
    <source>
        <dbReference type="EMBL" id="KKN18258.1"/>
    </source>
</evidence>
<keyword evidence="1" id="KW-0812">Transmembrane</keyword>